<protein>
    <recommendedName>
        <fullName evidence="3">GerMN domain-containing protein</fullName>
    </recommendedName>
</protein>
<name>A0A366M3Y9_9ACTN</name>
<evidence type="ECO:0000313" key="2">
    <source>
        <dbReference type="Proteomes" id="UP000253303"/>
    </source>
</evidence>
<accession>A0A366M3Y9</accession>
<keyword evidence="2" id="KW-1185">Reference proteome</keyword>
<gene>
    <name evidence="1" type="ORF">DP939_07820</name>
</gene>
<organism evidence="1 2">
    <name type="scientific">Spongiactinospora rosea</name>
    <dbReference type="NCBI Taxonomy" id="2248750"/>
    <lineage>
        <taxon>Bacteria</taxon>
        <taxon>Bacillati</taxon>
        <taxon>Actinomycetota</taxon>
        <taxon>Actinomycetes</taxon>
        <taxon>Streptosporangiales</taxon>
        <taxon>Streptosporangiaceae</taxon>
        <taxon>Spongiactinospora</taxon>
    </lineage>
</organism>
<dbReference type="OrthoDB" id="3533398at2"/>
<dbReference type="EMBL" id="QMEY01000002">
    <property type="protein sequence ID" value="RBQ20958.1"/>
    <property type="molecule type" value="Genomic_DNA"/>
</dbReference>
<dbReference type="AlphaFoldDB" id="A0A366M3Y9"/>
<dbReference type="Proteomes" id="UP000253303">
    <property type="component" value="Unassembled WGS sequence"/>
</dbReference>
<sequence>MVAVVVGVAGCGIADTGVSAAGPPVSGGFTESSGRLLRVYFVTRQGTWPVSRPALDGDLLPQAMAALRAGPTAAERARGLGTELPATAQPFKATASGGRVELRLPWQVRELPAVAVSQLVCTAATAAGVTVVDVFEPRTDDTPWPVRCDPGGAAVPAEQEGAS</sequence>
<proteinExistence type="predicted"/>
<reference evidence="1 2" key="1">
    <citation type="submission" date="2018-06" db="EMBL/GenBank/DDBJ databases">
        <title>Sphaerisporangium craniellae sp. nov., isolated from a marine sponge in the South China Sea.</title>
        <authorList>
            <person name="Li L."/>
        </authorList>
    </citation>
    <scope>NUCLEOTIDE SEQUENCE [LARGE SCALE GENOMIC DNA]</scope>
    <source>
        <strain evidence="1 2">LHW63015</strain>
    </source>
</reference>
<evidence type="ECO:0008006" key="3">
    <source>
        <dbReference type="Google" id="ProtNLM"/>
    </source>
</evidence>
<comment type="caution">
    <text evidence="1">The sequence shown here is derived from an EMBL/GenBank/DDBJ whole genome shotgun (WGS) entry which is preliminary data.</text>
</comment>
<evidence type="ECO:0000313" key="1">
    <source>
        <dbReference type="EMBL" id="RBQ20958.1"/>
    </source>
</evidence>